<dbReference type="STRING" id="1322246.BN4_12260"/>
<dbReference type="Pfam" id="PF00672">
    <property type="entry name" value="HAMP"/>
    <property type="match status" value="1"/>
</dbReference>
<dbReference type="OrthoDB" id="9787709at2"/>
<dbReference type="PROSITE" id="PS50885">
    <property type="entry name" value="HAMP"/>
    <property type="match status" value="1"/>
</dbReference>
<dbReference type="Gene3D" id="1.10.8.500">
    <property type="entry name" value="HAMP domain in histidine kinase"/>
    <property type="match status" value="1"/>
</dbReference>
<evidence type="ECO:0000256" key="9">
    <source>
        <dbReference type="SAM" id="MobiDB-lite"/>
    </source>
</evidence>
<dbReference type="EMBL" id="FO203427">
    <property type="protein sequence ID" value="CCH49495.1"/>
    <property type="molecule type" value="Genomic_DNA"/>
</dbReference>
<dbReference type="SUPFAM" id="SSF58104">
    <property type="entry name" value="Methyl-accepting chemotaxis protein (MCP) signaling domain"/>
    <property type="match status" value="1"/>
</dbReference>
<dbReference type="PATRIC" id="fig|879567.3.peg.2406"/>
<reference evidence="14" key="2">
    <citation type="journal article" date="2013" name="Stand. Genomic Sci.">
        <title>Complete genome sequence of Desulfocapsa sulfexigens, a marine deltaproteobacterium specialized in disproportionating inorganic sulfur compounds.</title>
        <authorList>
            <person name="Finster K.W."/>
            <person name="Kjeldsen K.U."/>
            <person name="Kube M."/>
            <person name="Reinhardt R."/>
            <person name="Mussmann M."/>
            <person name="Amann R."/>
            <person name="Schreiber L."/>
        </authorList>
    </citation>
    <scope>NUCLEOTIDE SEQUENCE [LARGE SCALE GENOMIC DNA]</scope>
    <source>
        <strain evidence="14">DSM 10523 / SB164P1</strain>
    </source>
</reference>
<keyword evidence="5 10" id="KW-0472">Membrane</keyword>
<feature type="transmembrane region" description="Helical" evidence="10">
    <location>
        <begin position="205"/>
        <end position="227"/>
    </location>
</feature>
<dbReference type="HOGENOM" id="CLU_000445_107_21_7"/>
<dbReference type="InterPro" id="IPR004010">
    <property type="entry name" value="Double_Cache_2"/>
</dbReference>
<dbReference type="Proteomes" id="UP000011724">
    <property type="component" value="Chromosome"/>
</dbReference>
<dbReference type="GO" id="GO:0005886">
    <property type="term" value="C:plasma membrane"/>
    <property type="evidence" value="ECO:0007669"/>
    <property type="project" value="UniProtKB-SubCell"/>
</dbReference>
<dbReference type="GO" id="GO:0006935">
    <property type="term" value="P:chemotaxis"/>
    <property type="evidence" value="ECO:0007669"/>
    <property type="project" value="UniProtKB-ARBA"/>
</dbReference>
<comment type="subcellular location">
    <subcellularLocation>
        <location evidence="1">Cell membrane</location>
        <topology evidence="1">Multi-pass membrane protein</topology>
    </subcellularLocation>
</comment>
<dbReference type="InterPro" id="IPR003660">
    <property type="entry name" value="HAMP_dom"/>
</dbReference>
<dbReference type="Gene3D" id="1.10.287.950">
    <property type="entry name" value="Methyl-accepting chemotaxis protein"/>
    <property type="match status" value="1"/>
</dbReference>
<keyword evidence="14" id="KW-1185">Reference proteome</keyword>
<dbReference type="CDD" id="cd06225">
    <property type="entry name" value="HAMP"/>
    <property type="match status" value="1"/>
</dbReference>
<evidence type="ECO:0000256" key="2">
    <source>
        <dbReference type="ARBA" id="ARBA00022475"/>
    </source>
</evidence>
<proteinExistence type="inferred from homology"/>
<keyword evidence="2" id="KW-1003">Cell membrane</keyword>
<keyword evidence="3 10" id="KW-0812">Transmembrane</keyword>
<dbReference type="RefSeq" id="WP_015415538.1">
    <property type="nucleotide sequence ID" value="NC_020409.1"/>
</dbReference>
<dbReference type="PANTHER" id="PTHR32089">
    <property type="entry name" value="METHYL-ACCEPTING CHEMOTAXIS PROTEIN MCPB"/>
    <property type="match status" value="1"/>
</dbReference>
<dbReference type="SMART" id="SM00283">
    <property type="entry name" value="MA"/>
    <property type="match status" value="1"/>
</dbReference>
<evidence type="ECO:0000259" key="11">
    <source>
        <dbReference type="PROSITE" id="PS50111"/>
    </source>
</evidence>
<gene>
    <name evidence="13" type="ordered locus">BN4_12260</name>
</gene>
<evidence type="ECO:0000256" key="3">
    <source>
        <dbReference type="ARBA" id="ARBA00022692"/>
    </source>
</evidence>
<comment type="similarity">
    <text evidence="7">Belongs to the methyl-accepting chemotaxis (MCP) protein family.</text>
</comment>
<evidence type="ECO:0000256" key="10">
    <source>
        <dbReference type="SAM" id="Phobius"/>
    </source>
</evidence>
<feature type="compositionally biased region" description="Basic and acidic residues" evidence="9">
    <location>
        <begin position="285"/>
        <end position="302"/>
    </location>
</feature>
<dbReference type="InterPro" id="IPR004089">
    <property type="entry name" value="MCPsignal_dom"/>
</dbReference>
<protein>
    <submittedName>
        <fullName evidence="13">Methyl-accepting chemotaxis sensory transducer with Cache sensor</fullName>
    </submittedName>
</protein>
<name>M1WMF1_PSEP2</name>
<feature type="domain" description="Methyl-accepting transducer" evidence="11">
    <location>
        <begin position="328"/>
        <end position="564"/>
    </location>
</feature>
<evidence type="ECO:0000256" key="5">
    <source>
        <dbReference type="ARBA" id="ARBA00023136"/>
    </source>
</evidence>
<reference evidence="13 14" key="1">
    <citation type="journal article" date="2013" name="PLoS ONE">
        <title>The first genomic and proteomic characterization of a deep-sea sulfate reducer: insights into the piezophilic lifestyle of Desulfovibrio piezophilus.</title>
        <authorList>
            <person name="Pradel N."/>
            <person name="Ji B."/>
            <person name="Gimenez G."/>
            <person name="Talla E."/>
            <person name="Lenoble P."/>
            <person name="Garel M."/>
            <person name="Tamburini C."/>
            <person name="Fourquet P."/>
            <person name="Lebrun R."/>
            <person name="Bertin P."/>
            <person name="Denis Y."/>
            <person name="Pophillat M."/>
            <person name="Barbe V."/>
            <person name="Ollivier B."/>
            <person name="Dolla A."/>
        </authorList>
    </citation>
    <scope>NUCLEOTIDE SEQUENCE [LARGE SCALE GENOMIC DNA]</scope>
    <source>
        <strain evidence="14">DSM 10523 / SB164P1</strain>
    </source>
</reference>
<dbReference type="AlphaFoldDB" id="M1WMF1"/>
<dbReference type="FunFam" id="1.10.287.950:FF:000001">
    <property type="entry name" value="Methyl-accepting chemotaxis sensory transducer"/>
    <property type="match status" value="1"/>
</dbReference>
<dbReference type="Pfam" id="PF00015">
    <property type="entry name" value="MCPsignal"/>
    <property type="match status" value="1"/>
</dbReference>
<feature type="region of interest" description="Disordered" evidence="9">
    <location>
        <begin position="285"/>
        <end position="309"/>
    </location>
</feature>
<evidence type="ECO:0000256" key="1">
    <source>
        <dbReference type="ARBA" id="ARBA00004651"/>
    </source>
</evidence>
<evidence type="ECO:0000256" key="6">
    <source>
        <dbReference type="ARBA" id="ARBA00023224"/>
    </source>
</evidence>
<dbReference type="SMART" id="SM00304">
    <property type="entry name" value="HAMP"/>
    <property type="match status" value="1"/>
</dbReference>
<dbReference type="InterPro" id="IPR033480">
    <property type="entry name" value="sCache_2"/>
</dbReference>
<dbReference type="KEGG" id="dpi:BN4_12260"/>
<dbReference type="Gene3D" id="3.30.450.20">
    <property type="entry name" value="PAS domain"/>
    <property type="match status" value="1"/>
</dbReference>
<feature type="domain" description="HAMP" evidence="12">
    <location>
        <begin position="229"/>
        <end position="281"/>
    </location>
</feature>
<sequence length="600" mass="64634">MGNLSIRTKLLALFFIATFATLAIIGMSIYSSLELTDMEVAQAQDLMLEGQQEKIKVATDSMAVALSTAVADEPDEQGKIEIFRKMIKEVFFEEDSSGYYFIYRDTTNVAHPVKPALHGKDLNNLKGKDGVYSVRELARVAKSGGGFVHFTWDKPGKDSPMPKLGYSTMIPGTRYWIGTGVYVDNIEDKAADIRQEMVNENNRNILFQVGAAAVLFLLLLLPMSLVISRNIINPILKTKIAAQKIASGDLDVMLVAENRDEIGELQQALSVMAESLRANIDEMTRKEQETARKAEEAQRASEEACSANDTAEAKTAELLEAAEQLDRVVDSVTAASEHLMLQIEQSSVGAEEQAKRVDETATAMEEMNATVLGVAHNAASAAEAVDKTQTMAEQGADVVNRAVVGIEEIAGQSKTLMDDMSQLGTQAEGIGQILNVINDIADQTNLLALNAAIEAARAGEAGRGFAVVADEVRKLAEKTMAATSDVANAIKSIQDGTRKNIDNTIKSVDTISQVTELATASGESLREIVSLVSDATMQVQSIAAAAEQQSAASEEISRSIVDINEISGETSKAMTSSRQVVSDLTDQIRTLSALTERMKA</sequence>
<keyword evidence="6 8" id="KW-0807">Transducer</keyword>
<dbReference type="PROSITE" id="PS50111">
    <property type="entry name" value="CHEMOTAXIS_TRANSDUC_2"/>
    <property type="match status" value="1"/>
</dbReference>
<evidence type="ECO:0000256" key="8">
    <source>
        <dbReference type="PROSITE-ProRule" id="PRU00284"/>
    </source>
</evidence>
<evidence type="ECO:0000313" key="14">
    <source>
        <dbReference type="Proteomes" id="UP000011724"/>
    </source>
</evidence>
<accession>M1WMF1</accession>
<dbReference type="SMART" id="SM01049">
    <property type="entry name" value="Cache_2"/>
    <property type="match status" value="1"/>
</dbReference>
<evidence type="ECO:0000256" key="7">
    <source>
        <dbReference type="ARBA" id="ARBA00029447"/>
    </source>
</evidence>
<evidence type="ECO:0000259" key="12">
    <source>
        <dbReference type="PROSITE" id="PS50885"/>
    </source>
</evidence>
<dbReference type="BioCyc" id="DPIE1322246:BN4_RS11350-MONOMER"/>
<dbReference type="eggNOG" id="COG0840">
    <property type="taxonomic scope" value="Bacteria"/>
</dbReference>
<dbReference type="GO" id="GO:0007165">
    <property type="term" value="P:signal transduction"/>
    <property type="evidence" value="ECO:0007669"/>
    <property type="project" value="UniProtKB-KW"/>
</dbReference>
<dbReference type="PANTHER" id="PTHR32089:SF112">
    <property type="entry name" value="LYSOZYME-LIKE PROTEIN-RELATED"/>
    <property type="match status" value="1"/>
</dbReference>
<evidence type="ECO:0000256" key="4">
    <source>
        <dbReference type="ARBA" id="ARBA00022989"/>
    </source>
</evidence>
<evidence type="ECO:0000313" key="13">
    <source>
        <dbReference type="EMBL" id="CCH49495.1"/>
    </source>
</evidence>
<organism evidence="13 14">
    <name type="scientific">Pseudodesulfovibrio piezophilus (strain DSM 21447 / JCM 15486 / C1TLV30)</name>
    <name type="common">Desulfovibrio piezophilus</name>
    <dbReference type="NCBI Taxonomy" id="1322246"/>
    <lineage>
        <taxon>Bacteria</taxon>
        <taxon>Pseudomonadati</taxon>
        <taxon>Thermodesulfobacteriota</taxon>
        <taxon>Desulfovibrionia</taxon>
        <taxon>Desulfovibrionales</taxon>
        <taxon>Desulfovibrionaceae</taxon>
    </lineage>
</organism>
<keyword evidence="4 10" id="KW-1133">Transmembrane helix</keyword>
<dbReference type="Pfam" id="PF08269">
    <property type="entry name" value="dCache_2"/>
    <property type="match status" value="1"/>
</dbReference>